<name>A0ABV4U567_9BACT</name>
<dbReference type="Pfam" id="PF00294">
    <property type="entry name" value="PfkB"/>
    <property type="match status" value="2"/>
</dbReference>
<dbReference type="Proteomes" id="UP001575105">
    <property type="component" value="Unassembled WGS sequence"/>
</dbReference>
<dbReference type="InterPro" id="IPR011611">
    <property type="entry name" value="PfkB_dom"/>
</dbReference>
<keyword evidence="4" id="KW-0418">Kinase</keyword>
<dbReference type="PIRSF" id="PIRSF000535">
    <property type="entry name" value="1PFK/6PFK/LacC"/>
    <property type="match status" value="1"/>
</dbReference>
<dbReference type="CDD" id="cd01164">
    <property type="entry name" value="FruK_PfkB_like"/>
    <property type="match status" value="1"/>
</dbReference>
<keyword evidence="5" id="KW-0067">ATP-binding</keyword>
<comment type="similarity">
    <text evidence="1">Belongs to the carbohydrate kinase PfkB family.</text>
</comment>
<sequence length="346" mass="36739">MPQPTSIITVTLNTAIDRVLEVHDFHIGEHVLAREAMRYPAGKGINVSRALARIGRDNIATGFVGQAEMLEFDHLFSETGPGRAMCQLLAARGATRENITILDPKNHTDTHVRTTGYELTRRDVQRMVSKLGLLARQGSMVVFTGSLPPGLDMADFDTLLYVCIGGGAKVVLDVGGKLLADSTSLDMSGLANVEPEPVGGTGGSKMLWMVKPNRAELAEALGQPADALKDEAAVIDAGRRMARRVAWVVVTLGAEGALLFHQGHVWRGHCELSSDEVVNTVGCGDCMMAGMLDAQAAGKGPEDVLRWGIATATSNAALAGVAGFDRQRVTELAERCTIVDALSPSA</sequence>
<dbReference type="SUPFAM" id="SSF53613">
    <property type="entry name" value="Ribokinase-like"/>
    <property type="match status" value="1"/>
</dbReference>
<dbReference type="NCBIfam" id="TIGR03168">
    <property type="entry name" value="1-PFK"/>
    <property type="match status" value="1"/>
</dbReference>
<protein>
    <submittedName>
        <fullName evidence="8">1-phosphofructokinase family hexose kinase</fullName>
    </submittedName>
</protein>
<dbReference type="InterPro" id="IPR002173">
    <property type="entry name" value="Carboh/pur_kinase_PfkB_CS"/>
</dbReference>
<dbReference type="PROSITE" id="PS00583">
    <property type="entry name" value="PFKB_KINASES_1"/>
    <property type="match status" value="1"/>
</dbReference>
<evidence type="ECO:0000256" key="4">
    <source>
        <dbReference type="ARBA" id="ARBA00022777"/>
    </source>
</evidence>
<evidence type="ECO:0000256" key="1">
    <source>
        <dbReference type="ARBA" id="ARBA00010688"/>
    </source>
</evidence>
<dbReference type="InterPro" id="IPR029056">
    <property type="entry name" value="Ribokinase-like"/>
</dbReference>
<evidence type="ECO:0000256" key="2">
    <source>
        <dbReference type="ARBA" id="ARBA00022679"/>
    </source>
</evidence>
<dbReference type="PANTHER" id="PTHR46566:SF2">
    <property type="entry name" value="ATP-DEPENDENT 6-PHOSPHOFRUCTOKINASE ISOZYME 2"/>
    <property type="match status" value="1"/>
</dbReference>
<evidence type="ECO:0000313" key="8">
    <source>
        <dbReference type="EMBL" id="MFA9477624.1"/>
    </source>
</evidence>
<organism evidence="8 9">
    <name type="scientific">Natronomicrosphaera hydrolytica</name>
    <dbReference type="NCBI Taxonomy" id="3242702"/>
    <lineage>
        <taxon>Bacteria</taxon>
        <taxon>Pseudomonadati</taxon>
        <taxon>Planctomycetota</taxon>
        <taxon>Phycisphaerae</taxon>
        <taxon>Phycisphaerales</taxon>
        <taxon>Phycisphaeraceae</taxon>
        <taxon>Natronomicrosphaera</taxon>
    </lineage>
</organism>
<proteinExistence type="inferred from homology"/>
<keyword evidence="2 6" id="KW-0808">Transferase</keyword>
<dbReference type="Gene3D" id="3.40.1190.20">
    <property type="match status" value="1"/>
</dbReference>
<keyword evidence="9" id="KW-1185">Reference proteome</keyword>
<evidence type="ECO:0000256" key="5">
    <source>
        <dbReference type="ARBA" id="ARBA00022840"/>
    </source>
</evidence>
<evidence type="ECO:0000256" key="3">
    <source>
        <dbReference type="ARBA" id="ARBA00022741"/>
    </source>
</evidence>
<evidence type="ECO:0000256" key="6">
    <source>
        <dbReference type="PIRNR" id="PIRNR000535"/>
    </source>
</evidence>
<reference evidence="8 9" key="1">
    <citation type="submission" date="2024-08" db="EMBL/GenBank/DDBJ databases">
        <title>Whole-genome sequencing of halo(alkali)philic microorganisms from hypersaline lakes.</title>
        <authorList>
            <person name="Sorokin D.Y."/>
            <person name="Merkel A.Y."/>
            <person name="Messina E."/>
            <person name="Yakimov M."/>
        </authorList>
    </citation>
    <scope>NUCLEOTIDE SEQUENCE [LARGE SCALE GENOMIC DNA]</scope>
    <source>
        <strain evidence="8 9">AB-hyl4</strain>
    </source>
</reference>
<feature type="domain" description="Carbohydrate kinase PfkB" evidence="7">
    <location>
        <begin position="207"/>
        <end position="313"/>
    </location>
</feature>
<dbReference type="PANTHER" id="PTHR46566">
    <property type="entry name" value="1-PHOSPHOFRUCTOKINASE-RELATED"/>
    <property type="match status" value="1"/>
</dbReference>
<feature type="domain" description="Carbohydrate kinase PfkB" evidence="7">
    <location>
        <begin position="14"/>
        <end position="176"/>
    </location>
</feature>
<accession>A0ABV4U567</accession>
<evidence type="ECO:0000259" key="7">
    <source>
        <dbReference type="Pfam" id="PF00294"/>
    </source>
</evidence>
<dbReference type="EMBL" id="JBGUBD010000003">
    <property type="protein sequence ID" value="MFA9477624.1"/>
    <property type="molecule type" value="Genomic_DNA"/>
</dbReference>
<comment type="caution">
    <text evidence="8">The sequence shown here is derived from an EMBL/GenBank/DDBJ whole genome shotgun (WGS) entry which is preliminary data.</text>
</comment>
<dbReference type="RefSeq" id="WP_425344553.1">
    <property type="nucleotide sequence ID" value="NZ_JBGUBD010000003.1"/>
</dbReference>
<evidence type="ECO:0000313" key="9">
    <source>
        <dbReference type="Proteomes" id="UP001575105"/>
    </source>
</evidence>
<keyword evidence="3" id="KW-0547">Nucleotide-binding</keyword>
<gene>
    <name evidence="8" type="ORF">ACERK3_04875</name>
</gene>
<dbReference type="InterPro" id="IPR017583">
    <property type="entry name" value="Tagatose/fructose_Pkinase"/>
</dbReference>